<accession>A0A0R3UB87</accession>
<sequence length="200" mass="22453">MLVSELGEMRFHNAADGELGGSFDDDCVDRLWNISTHVVVCIFGGAEGHRAEVLHGDISLTGDFLLSASMDHTIKIWCLNTPELETAIRRSFKPVTQEACGFQLGPIKQTSTNQSAKFVFVSKASHKPTSVAKEPVQPDPPDSRRAEEKSMKKNSHSRCCLYRLRHYHVLHSRQQRCRLRAWFRVYGVGHISVESGSPFT</sequence>
<reference evidence="8 9" key="1">
    <citation type="submission" date="2018-10" db="EMBL/GenBank/DDBJ databases">
        <authorList>
            <consortium name="Pathogen Informatics"/>
        </authorList>
    </citation>
    <scope>NUCLEOTIDE SEQUENCE [LARGE SCALE GENOMIC DNA]</scope>
</reference>
<protein>
    <submittedName>
        <fullName evidence="8">Uncharacterized protein</fullName>
    </submittedName>
</protein>
<keyword evidence="5" id="KW-0804">Transcription</keyword>
<dbReference type="InterPro" id="IPR015943">
    <property type="entry name" value="WD40/YVTN_repeat-like_dom_sf"/>
</dbReference>
<feature type="repeat" description="WD" evidence="6">
    <location>
        <begin position="46"/>
        <end position="87"/>
    </location>
</feature>
<evidence type="ECO:0000256" key="4">
    <source>
        <dbReference type="ARBA" id="ARBA00023015"/>
    </source>
</evidence>
<evidence type="ECO:0000256" key="1">
    <source>
        <dbReference type="ARBA" id="ARBA00008075"/>
    </source>
</evidence>
<dbReference type="STRING" id="53468.A0A0R3UB87"/>
<dbReference type="PROSITE" id="PS50082">
    <property type="entry name" value="WD_REPEATS_2"/>
    <property type="match status" value="1"/>
</dbReference>
<dbReference type="AlphaFoldDB" id="A0A0R3UB87"/>
<feature type="compositionally biased region" description="Basic and acidic residues" evidence="7">
    <location>
        <begin position="141"/>
        <end position="151"/>
    </location>
</feature>
<name>A0A0R3UB87_MESCO</name>
<comment type="similarity">
    <text evidence="1">Belongs to the WD repeat ESC family.</text>
</comment>
<keyword evidence="9" id="KW-1185">Reference proteome</keyword>
<dbReference type="EMBL" id="UXSR01001362">
    <property type="protein sequence ID" value="VDD78183.1"/>
    <property type="molecule type" value="Genomic_DNA"/>
</dbReference>
<dbReference type="SMART" id="SM00320">
    <property type="entry name" value="WD40"/>
    <property type="match status" value="1"/>
</dbReference>
<dbReference type="InterPro" id="IPR051243">
    <property type="entry name" value="PcG_WD-repeat"/>
</dbReference>
<dbReference type="InterPro" id="IPR001680">
    <property type="entry name" value="WD40_rpt"/>
</dbReference>
<evidence type="ECO:0000256" key="7">
    <source>
        <dbReference type="SAM" id="MobiDB-lite"/>
    </source>
</evidence>
<evidence type="ECO:0000256" key="3">
    <source>
        <dbReference type="ARBA" id="ARBA00022737"/>
    </source>
</evidence>
<dbReference type="PANTHER" id="PTHR10253">
    <property type="entry name" value="POLYCOMB PROTEIN"/>
    <property type="match status" value="1"/>
</dbReference>
<feature type="region of interest" description="Disordered" evidence="7">
    <location>
        <begin position="129"/>
        <end position="152"/>
    </location>
</feature>
<proteinExistence type="inferred from homology"/>
<organism evidence="8 9">
    <name type="scientific">Mesocestoides corti</name>
    <name type="common">Flatworm</name>
    <dbReference type="NCBI Taxonomy" id="53468"/>
    <lineage>
        <taxon>Eukaryota</taxon>
        <taxon>Metazoa</taxon>
        <taxon>Spiralia</taxon>
        <taxon>Lophotrochozoa</taxon>
        <taxon>Platyhelminthes</taxon>
        <taxon>Cestoda</taxon>
        <taxon>Eucestoda</taxon>
        <taxon>Cyclophyllidea</taxon>
        <taxon>Mesocestoididae</taxon>
        <taxon>Mesocestoides</taxon>
    </lineage>
</organism>
<dbReference type="PROSITE" id="PS50294">
    <property type="entry name" value="WD_REPEATS_REGION"/>
    <property type="match status" value="1"/>
</dbReference>
<evidence type="ECO:0000256" key="2">
    <source>
        <dbReference type="ARBA" id="ARBA00022574"/>
    </source>
</evidence>
<dbReference type="Proteomes" id="UP000267029">
    <property type="component" value="Unassembled WGS sequence"/>
</dbReference>
<evidence type="ECO:0000313" key="8">
    <source>
        <dbReference type="EMBL" id="VDD78183.1"/>
    </source>
</evidence>
<keyword evidence="2 6" id="KW-0853">WD repeat</keyword>
<keyword evidence="4" id="KW-0805">Transcription regulation</keyword>
<gene>
    <name evidence="8" type="ORF">MCOS_LOCUS4186</name>
</gene>
<dbReference type="InterPro" id="IPR036322">
    <property type="entry name" value="WD40_repeat_dom_sf"/>
</dbReference>
<evidence type="ECO:0000256" key="6">
    <source>
        <dbReference type="PROSITE-ProRule" id="PRU00221"/>
    </source>
</evidence>
<evidence type="ECO:0000256" key="5">
    <source>
        <dbReference type="ARBA" id="ARBA00023163"/>
    </source>
</evidence>
<dbReference type="OrthoDB" id="7318948at2759"/>
<dbReference type="Gene3D" id="2.130.10.10">
    <property type="entry name" value="YVTN repeat-like/Quinoprotein amine dehydrogenase"/>
    <property type="match status" value="1"/>
</dbReference>
<keyword evidence="3" id="KW-0677">Repeat</keyword>
<dbReference type="SUPFAM" id="SSF50978">
    <property type="entry name" value="WD40 repeat-like"/>
    <property type="match status" value="1"/>
</dbReference>
<evidence type="ECO:0000313" key="9">
    <source>
        <dbReference type="Proteomes" id="UP000267029"/>
    </source>
</evidence>